<feature type="compositionally biased region" description="Low complexity" evidence="1">
    <location>
        <begin position="126"/>
        <end position="138"/>
    </location>
</feature>
<gene>
    <name evidence="3" type="ORF">MNBD_GAMMA23-1135</name>
</gene>
<feature type="compositionally biased region" description="Basic and acidic residues" evidence="1">
    <location>
        <begin position="14"/>
        <end position="37"/>
    </location>
</feature>
<feature type="transmembrane region" description="Helical" evidence="2">
    <location>
        <begin position="45"/>
        <end position="63"/>
    </location>
</feature>
<sequence length="215" mass="25202">MESESNSNTDENNTQDKQEHIKQRLKDLGVSDDSKRPEKSWFSKYGNYLMVSIIAILVAAYWVEYQDNDTDSLQQTAQVETPAEPVHKLNPHLPASQPNHRMQPGNQQPAFMRHNAMQQRMMQQRAWEQQQMRQQAWQKRMREQQTRNRQAWEQWQKQQQAQAANAGSASGSVQGQLNTRNQPRPIPYAAPYPQYYPAPPPPVYQQPYYNGWRGY</sequence>
<keyword evidence="2" id="KW-1133">Transmembrane helix</keyword>
<evidence type="ECO:0000313" key="3">
    <source>
        <dbReference type="EMBL" id="VAW95590.1"/>
    </source>
</evidence>
<organism evidence="3">
    <name type="scientific">hydrothermal vent metagenome</name>
    <dbReference type="NCBI Taxonomy" id="652676"/>
    <lineage>
        <taxon>unclassified sequences</taxon>
        <taxon>metagenomes</taxon>
        <taxon>ecological metagenomes</taxon>
    </lineage>
</organism>
<evidence type="ECO:0000256" key="2">
    <source>
        <dbReference type="SAM" id="Phobius"/>
    </source>
</evidence>
<dbReference type="EMBL" id="UOFT01000048">
    <property type="protein sequence ID" value="VAW95590.1"/>
    <property type="molecule type" value="Genomic_DNA"/>
</dbReference>
<feature type="region of interest" description="Disordered" evidence="1">
    <location>
        <begin position="77"/>
        <end position="105"/>
    </location>
</feature>
<reference evidence="3" key="1">
    <citation type="submission" date="2018-06" db="EMBL/GenBank/DDBJ databases">
        <authorList>
            <person name="Zhirakovskaya E."/>
        </authorList>
    </citation>
    <scope>NUCLEOTIDE SEQUENCE</scope>
</reference>
<feature type="compositionally biased region" description="Low complexity" evidence="1">
    <location>
        <begin position="151"/>
        <end position="176"/>
    </location>
</feature>
<proteinExistence type="predicted"/>
<feature type="compositionally biased region" description="Pro residues" evidence="1">
    <location>
        <begin position="184"/>
        <end position="200"/>
    </location>
</feature>
<name>A0A3B1A1Z6_9ZZZZ</name>
<keyword evidence="2" id="KW-0812">Transmembrane</keyword>
<evidence type="ECO:0000256" key="1">
    <source>
        <dbReference type="SAM" id="MobiDB-lite"/>
    </source>
</evidence>
<protein>
    <submittedName>
        <fullName evidence="3">Uncharacterized protein</fullName>
    </submittedName>
</protein>
<feature type="compositionally biased region" description="Polar residues" evidence="1">
    <location>
        <begin position="96"/>
        <end position="105"/>
    </location>
</feature>
<dbReference type="AlphaFoldDB" id="A0A3B1A1Z6"/>
<keyword evidence="2" id="KW-0472">Membrane</keyword>
<feature type="region of interest" description="Disordered" evidence="1">
    <location>
        <begin position="1"/>
        <end position="37"/>
    </location>
</feature>
<feature type="compositionally biased region" description="Low complexity" evidence="1">
    <location>
        <begin position="1"/>
        <end position="12"/>
    </location>
</feature>
<feature type="region of interest" description="Disordered" evidence="1">
    <location>
        <begin position="126"/>
        <end position="200"/>
    </location>
</feature>
<accession>A0A3B1A1Z6</accession>